<keyword evidence="1" id="KW-0812">Transmembrane</keyword>
<dbReference type="InterPro" id="IPR036179">
    <property type="entry name" value="Ig-like_dom_sf"/>
</dbReference>
<gene>
    <name evidence="4" type="ORF">DR999_PMT22034</name>
</gene>
<reference evidence="4 5" key="1">
    <citation type="submission" date="2019-04" db="EMBL/GenBank/DDBJ databases">
        <title>Draft genome of the big-headed turtle Platysternon megacephalum.</title>
        <authorList>
            <person name="Gong S."/>
        </authorList>
    </citation>
    <scope>NUCLEOTIDE SEQUENCE [LARGE SCALE GENOMIC DNA]</scope>
    <source>
        <strain evidence="4">DO16091913</strain>
        <tissue evidence="4">Muscle</tissue>
    </source>
</reference>
<feature type="signal peptide" evidence="2">
    <location>
        <begin position="1"/>
        <end position="26"/>
    </location>
</feature>
<keyword evidence="5" id="KW-1185">Reference proteome</keyword>
<dbReference type="AlphaFoldDB" id="A0A4D9DMG9"/>
<dbReference type="OrthoDB" id="9420422at2759"/>
<reference evidence="4 5" key="2">
    <citation type="submission" date="2019-04" db="EMBL/GenBank/DDBJ databases">
        <title>The genome sequence of big-headed turtle.</title>
        <authorList>
            <person name="Gong S."/>
        </authorList>
    </citation>
    <scope>NUCLEOTIDE SEQUENCE [LARGE SCALE GENOMIC DNA]</scope>
    <source>
        <strain evidence="4">DO16091913</strain>
        <tissue evidence="4">Muscle</tissue>
    </source>
</reference>
<dbReference type="InterPro" id="IPR013783">
    <property type="entry name" value="Ig-like_fold"/>
</dbReference>
<keyword evidence="1" id="KW-0472">Membrane</keyword>
<protein>
    <submittedName>
        <fullName evidence="4">Peptide chain release factor 1</fullName>
    </submittedName>
</protein>
<feature type="chain" id="PRO_5020029377" evidence="2">
    <location>
        <begin position="27"/>
        <end position="241"/>
    </location>
</feature>
<evidence type="ECO:0000313" key="5">
    <source>
        <dbReference type="Proteomes" id="UP000297703"/>
    </source>
</evidence>
<feature type="domain" description="Immunoglobulin" evidence="3">
    <location>
        <begin position="34"/>
        <end position="149"/>
    </location>
</feature>
<comment type="caution">
    <text evidence="4">The sequence shown here is derived from an EMBL/GenBank/DDBJ whole genome shotgun (WGS) entry which is preliminary data.</text>
</comment>
<dbReference type="SUPFAM" id="SSF48726">
    <property type="entry name" value="Immunoglobulin"/>
    <property type="match status" value="1"/>
</dbReference>
<organism evidence="4 5">
    <name type="scientific">Platysternon megacephalum</name>
    <name type="common">big-headed turtle</name>
    <dbReference type="NCBI Taxonomy" id="55544"/>
    <lineage>
        <taxon>Eukaryota</taxon>
        <taxon>Metazoa</taxon>
        <taxon>Chordata</taxon>
        <taxon>Craniata</taxon>
        <taxon>Vertebrata</taxon>
        <taxon>Euteleostomi</taxon>
        <taxon>Archelosauria</taxon>
        <taxon>Testudinata</taxon>
        <taxon>Testudines</taxon>
        <taxon>Cryptodira</taxon>
        <taxon>Durocryptodira</taxon>
        <taxon>Testudinoidea</taxon>
        <taxon>Platysternidae</taxon>
        <taxon>Platysternon</taxon>
    </lineage>
</organism>
<feature type="transmembrane region" description="Helical" evidence="1">
    <location>
        <begin position="177"/>
        <end position="195"/>
    </location>
</feature>
<dbReference type="InterPro" id="IPR003599">
    <property type="entry name" value="Ig_sub"/>
</dbReference>
<dbReference type="Proteomes" id="UP000297703">
    <property type="component" value="Unassembled WGS sequence"/>
</dbReference>
<proteinExistence type="predicted"/>
<accession>A0A4D9DMG9</accession>
<dbReference type="EMBL" id="QXTE01000745">
    <property type="protein sequence ID" value="TFJ96193.1"/>
    <property type="molecule type" value="Genomic_DNA"/>
</dbReference>
<keyword evidence="2" id="KW-0732">Signal</keyword>
<evidence type="ECO:0000313" key="4">
    <source>
        <dbReference type="EMBL" id="TFJ96193.1"/>
    </source>
</evidence>
<dbReference type="Gene3D" id="2.60.40.10">
    <property type="entry name" value="Immunoglobulins"/>
    <property type="match status" value="1"/>
</dbReference>
<name>A0A4D9DMG9_9SAUR</name>
<evidence type="ECO:0000259" key="3">
    <source>
        <dbReference type="SMART" id="SM00409"/>
    </source>
</evidence>
<evidence type="ECO:0000256" key="1">
    <source>
        <dbReference type="SAM" id="Phobius"/>
    </source>
</evidence>
<keyword evidence="1" id="KW-1133">Transmembrane helix</keyword>
<sequence length="241" mass="26251">MWCSAVCPSTAMIGMLLLWVFTDASAALSVISLQNPVRVFSGQTAVLPISLRFQNPAWEFYHVKWDFITGNRPVLVYMVDNCSGAPGSRERTCQHSLEQAGFYQQRVNVSFESASLVLKAVQPEDAGTYRIMVRSLDVSSTVLVNLTVEGNREEASSTVMEGKFAWKSLSTINTVRMVFACLVLCILALTVGEYIHGSGRNFTRREETLGPPETPDGGAPLVGAAQHVTVVPSTPASFQGQ</sequence>
<dbReference type="SMART" id="SM00409">
    <property type="entry name" value="IG"/>
    <property type="match status" value="1"/>
</dbReference>
<evidence type="ECO:0000256" key="2">
    <source>
        <dbReference type="SAM" id="SignalP"/>
    </source>
</evidence>